<dbReference type="GO" id="GO:0005524">
    <property type="term" value="F:ATP binding"/>
    <property type="evidence" value="ECO:0007669"/>
    <property type="project" value="UniProtKB-KW"/>
</dbReference>
<evidence type="ECO:0000256" key="1">
    <source>
        <dbReference type="ARBA" id="ARBA00022448"/>
    </source>
</evidence>
<dbReference type="InterPro" id="IPR027417">
    <property type="entry name" value="P-loop_NTPase"/>
</dbReference>
<reference evidence="5" key="2">
    <citation type="journal article" date="2021" name="PeerJ">
        <title>Extensive microbial diversity within the chicken gut microbiome revealed by metagenomics and culture.</title>
        <authorList>
            <person name="Gilroy R."/>
            <person name="Ravi A."/>
            <person name="Getino M."/>
            <person name="Pursley I."/>
            <person name="Horton D.L."/>
            <person name="Alikhan N.F."/>
            <person name="Baker D."/>
            <person name="Gharbi K."/>
            <person name="Hall N."/>
            <person name="Watson M."/>
            <person name="Adriaenssens E.M."/>
            <person name="Foster-Nyarko E."/>
            <person name="Jarju S."/>
            <person name="Secka A."/>
            <person name="Antonio M."/>
            <person name="Oren A."/>
            <person name="Chaudhuri R.R."/>
            <person name="La Ragione R."/>
            <person name="Hildebrand F."/>
            <person name="Pallen M.J."/>
        </authorList>
    </citation>
    <scope>NUCLEOTIDE SEQUENCE</scope>
    <source>
        <strain evidence="5">CHK193-30670</strain>
    </source>
</reference>
<dbReference type="Gene3D" id="3.40.50.300">
    <property type="entry name" value="P-loop containing nucleotide triphosphate hydrolases"/>
    <property type="match status" value="1"/>
</dbReference>
<keyword evidence="2" id="KW-0547">Nucleotide-binding</keyword>
<protein>
    <submittedName>
        <fullName evidence="5">ABC transporter ATP-binding protein</fullName>
    </submittedName>
</protein>
<dbReference type="GO" id="GO:0016887">
    <property type="term" value="F:ATP hydrolysis activity"/>
    <property type="evidence" value="ECO:0007669"/>
    <property type="project" value="InterPro"/>
</dbReference>
<dbReference type="InterPro" id="IPR051782">
    <property type="entry name" value="ABC_Transporter_VariousFunc"/>
</dbReference>
<sequence length="287" mass="32869">MMNAIEIKSIKKTYKDFKLDINNLKVQSGTITGLIGENGAGKTTLIKSILGMIKSNCKNLKIFNKDYKENENEIKDDIGLVLDNAFFPELLNAKDINTIMKGIYKNWDEKLFFKYLKEFNLSCAKEIKSLSCGMKKKLEIITALSHHPKLLILDEPTSGLDPVARSEVLDILLKFIKDEDHTVLLSTHITTDLEHTSDQIIFIDDGKIVLDEQKDNVINDYGILKCDHSYFDKISKNDVLAYKKNKYNTDVLIKDKERLKKKYKDVIIDNVTLEDLMILMIKGDKLS</sequence>
<comment type="caution">
    <text evidence="5">The sequence shown here is derived from an EMBL/GenBank/DDBJ whole genome shotgun (WGS) entry which is preliminary data.</text>
</comment>
<dbReference type="InterPro" id="IPR003593">
    <property type="entry name" value="AAA+_ATPase"/>
</dbReference>
<dbReference type="SMART" id="SM00382">
    <property type="entry name" value="AAA"/>
    <property type="match status" value="1"/>
</dbReference>
<evidence type="ECO:0000256" key="3">
    <source>
        <dbReference type="ARBA" id="ARBA00022840"/>
    </source>
</evidence>
<organism evidence="5 6">
    <name type="scientific">Candidatus Aphodocola excrementigallinarum</name>
    <dbReference type="NCBI Taxonomy" id="2840670"/>
    <lineage>
        <taxon>Bacteria</taxon>
        <taxon>Bacillati</taxon>
        <taxon>Bacillota</taxon>
        <taxon>Bacilli</taxon>
        <taxon>Candidatus Aphodocola</taxon>
    </lineage>
</organism>
<dbReference type="PROSITE" id="PS50893">
    <property type="entry name" value="ABC_TRANSPORTER_2"/>
    <property type="match status" value="1"/>
</dbReference>
<feature type="domain" description="ABC transporter" evidence="4">
    <location>
        <begin position="2"/>
        <end position="230"/>
    </location>
</feature>
<gene>
    <name evidence="5" type="ORF">IAB68_03420</name>
</gene>
<dbReference type="Proteomes" id="UP000824074">
    <property type="component" value="Unassembled WGS sequence"/>
</dbReference>
<evidence type="ECO:0000259" key="4">
    <source>
        <dbReference type="PROSITE" id="PS50893"/>
    </source>
</evidence>
<keyword evidence="1" id="KW-0813">Transport</keyword>
<evidence type="ECO:0000256" key="2">
    <source>
        <dbReference type="ARBA" id="ARBA00022741"/>
    </source>
</evidence>
<dbReference type="PANTHER" id="PTHR42939:SF3">
    <property type="entry name" value="ABC TRANSPORTER ATP-BINDING COMPONENT"/>
    <property type="match status" value="1"/>
</dbReference>
<dbReference type="CDD" id="cd03230">
    <property type="entry name" value="ABC_DR_subfamily_A"/>
    <property type="match status" value="1"/>
</dbReference>
<evidence type="ECO:0000313" key="5">
    <source>
        <dbReference type="EMBL" id="HIU40327.1"/>
    </source>
</evidence>
<keyword evidence="3 5" id="KW-0067">ATP-binding</keyword>
<accession>A0A9D1IQH0</accession>
<dbReference type="EMBL" id="DVMT01000033">
    <property type="protein sequence ID" value="HIU40327.1"/>
    <property type="molecule type" value="Genomic_DNA"/>
</dbReference>
<dbReference type="Pfam" id="PF00005">
    <property type="entry name" value="ABC_tran"/>
    <property type="match status" value="1"/>
</dbReference>
<dbReference type="AlphaFoldDB" id="A0A9D1IQH0"/>
<evidence type="ECO:0000313" key="6">
    <source>
        <dbReference type="Proteomes" id="UP000824074"/>
    </source>
</evidence>
<dbReference type="InterPro" id="IPR003439">
    <property type="entry name" value="ABC_transporter-like_ATP-bd"/>
</dbReference>
<proteinExistence type="predicted"/>
<name>A0A9D1IQH0_9FIRM</name>
<dbReference type="PANTHER" id="PTHR42939">
    <property type="entry name" value="ABC TRANSPORTER ATP-BINDING PROTEIN ALBC-RELATED"/>
    <property type="match status" value="1"/>
</dbReference>
<dbReference type="SUPFAM" id="SSF52540">
    <property type="entry name" value="P-loop containing nucleoside triphosphate hydrolases"/>
    <property type="match status" value="1"/>
</dbReference>
<reference evidence="5" key="1">
    <citation type="submission" date="2020-10" db="EMBL/GenBank/DDBJ databases">
        <authorList>
            <person name="Gilroy R."/>
        </authorList>
    </citation>
    <scope>NUCLEOTIDE SEQUENCE</scope>
    <source>
        <strain evidence="5">CHK193-30670</strain>
    </source>
</reference>